<sequence>MKGAARLHSGSGRRSNERTAAAGLSLDAAIRYGREGVEPLL</sequence>
<feature type="region of interest" description="Disordered" evidence="1">
    <location>
        <begin position="1"/>
        <end position="20"/>
    </location>
</feature>
<proteinExistence type="predicted"/>
<keyword evidence="3" id="KW-1185">Reference proteome</keyword>
<evidence type="ECO:0000313" key="3">
    <source>
        <dbReference type="Proteomes" id="UP000546642"/>
    </source>
</evidence>
<dbReference type="EMBL" id="JACHDS010000001">
    <property type="protein sequence ID" value="MBB6170223.1"/>
    <property type="molecule type" value="Genomic_DNA"/>
</dbReference>
<reference evidence="2 3" key="1">
    <citation type="submission" date="2020-08" db="EMBL/GenBank/DDBJ databases">
        <title>Sequencing the genomes of 1000 actinobacteria strains.</title>
        <authorList>
            <person name="Klenk H.-P."/>
        </authorList>
    </citation>
    <scope>NUCLEOTIDE SEQUENCE [LARGE SCALE GENOMIC DNA]</scope>
    <source>
        <strain evidence="2 3">DSM 46659</strain>
    </source>
</reference>
<evidence type="ECO:0000313" key="2">
    <source>
        <dbReference type="EMBL" id="MBB6170223.1"/>
    </source>
</evidence>
<gene>
    <name evidence="2" type="ORF">HNR23_000283</name>
</gene>
<name>A0A7X0D3I3_9ACTN</name>
<organism evidence="2 3">
    <name type="scientific">Nocardiopsis mwathae</name>
    <dbReference type="NCBI Taxonomy" id="1472723"/>
    <lineage>
        <taxon>Bacteria</taxon>
        <taxon>Bacillati</taxon>
        <taxon>Actinomycetota</taxon>
        <taxon>Actinomycetes</taxon>
        <taxon>Streptosporangiales</taxon>
        <taxon>Nocardiopsidaceae</taxon>
        <taxon>Nocardiopsis</taxon>
    </lineage>
</organism>
<dbReference type="AlphaFoldDB" id="A0A7X0D3I3"/>
<dbReference type="Proteomes" id="UP000546642">
    <property type="component" value="Unassembled WGS sequence"/>
</dbReference>
<accession>A0A7X0D3I3</accession>
<evidence type="ECO:0000256" key="1">
    <source>
        <dbReference type="SAM" id="MobiDB-lite"/>
    </source>
</evidence>
<protein>
    <submittedName>
        <fullName evidence="2">Uncharacterized protein</fullName>
    </submittedName>
</protein>
<comment type="caution">
    <text evidence="2">The sequence shown here is derived from an EMBL/GenBank/DDBJ whole genome shotgun (WGS) entry which is preliminary data.</text>
</comment>